<name>A0ABZ0Z0Z9_9CAUD</name>
<keyword evidence="1" id="KW-0175">Coiled coil</keyword>
<sequence>MVTPQEIRKVFTTRQLSYYKVLRNVMAGDLAVIRLKDEPNSYNNYSTAIHTELVWINNIVVNKKYDHITKYTMTVFKDGSVTECALEEWQILSIYPIVVTYEAYQKAKKAYDKKIALEEKRKAEYEEQCRRDVEQQHAFEESMRKHEEEECQARIQAEKERRDEPMMITVGMWEDLMKRLSELENTVYDMENITRGLCYNCYGPGEDE</sequence>
<organism evidence="2 3">
    <name type="scientific">phage Lak_Megaphage_RVC_JS4_GC31</name>
    <dbReference type="NCBI Taxonomy" id="3109228"/>
    <lineage>
        <taxon>Viruses</taxon>
        <taxon>Duplodnaviria</taxon>
        <taxon>Heunggongvirae</taxon>
        <taxon>Uroviricota</taxon>
        <taxon>Caudoviricetes</taxon>
        <taxon>Caudoviricetes code 15 clade</taxon>
    </lineage>
</organism>
<dbReference type="EMBL" id="OR769222">
    <property type="protein sequence ID" value="WQJ52867.1"/>
    <property type="molecule type" value="Genomic_DNA"/>
</dbReference>
<dbReference type="Proteomes" id="UP001349343">
    <property type="component" value="Segment"/>
</dbReference>
<evidence type="ECO:0000313" key="2">
    <source>
        <dbReference type="EMBL" id="WQJ52867.1"/>
    </source>
</evidence>
<evidence type="ECO:0000256" key="1">
    <source>
        <dbReference type="SAM" id="Coils"/>
    </source>
</evidence>
<protein>
    <submittedName>
        <fullName evidence="2">Uncharacterized protein</fullName>
    </submittedName>
</protein>
<accession>A0ABZ0Z0Z9</accession>
<proteinExistence type="predicted"/>
<reference evidence="2 3" key="1">
    <citation type="submission" date="2023-11" db="EMBL/GenBank/DDBJ databases">
        <authorList>
            <person name="Cook R."/>
            <person name="Crisci M."/>
            <person name="Pye H."/>
            <person name="Adriaenssens E."/>
            <person name="Santini J."/>
        </authorList>
    </citation>
    <scope>NUCLEOTIDE SEQUENCE [LARGE SCALE GENOMIC DNA]</scope>
    <source>
        <strain evidence="2">Lak_Megaphage_RVC_JS4_GC31</strain>
    </source>
</reference>
<evidence type="ECO:0000313" key="3">
    <source>
        <dbReference type="Proteomes" id="UP001349343"/>
    </source>
</evidence>
<feature type="coiled-coil region" evidence="1">
    <location>
        <begin position="101"/>
        <end position="135"/>
    </location>
</feature>
<keyword evidence="3" id="KW-1185">Reference proteome</keyword>